<proteinExistence type="predicted"/>
<dbReference type="Proteomes" id="UP000240987">
    <property type="component" value="Unassembled WGS sequence"/>
</dbReference>
<evidence type="ECO:0008006" key="4">
    <source>
        <dbReference type="Google" id="ProtNLM"/>
    </source>
</evidence>
<dbReference type="OrthoDB" id="5832456at2"/>
<sequence length="148" mass="16360">MKLRVIVIPLSLFLMSSQSIAAVSHCPQGQKMTLKCALKDDKAYRDSQPNTTNAEIIQMWNNNVRVVTESSPILKVTTSTYSARNGTTRLKPTNGYICTVGKAGGYYRRGLKGIEVNVYQSGGYWYLKAKHDSGGSDNWGSATCWNTK</sequence>
<comment type="caution">
    <text evidence="2">The sequence shown here is derived from an EMBL/GenBank/DDBJ whole genome shotgun (WGS) entry which is preliminary data.</text>
</comment>
<keyword evidence="1" id="KW-0732">Signal</keyword>
<accession>A0A2T3JAF0</accession>
<dbReference type="RefSeq" id="WP_107244525.1">
    <property type="nucleotide sequence ID" value="NZ_PYMJ01000027.1"/>
</dbReference>
<evidence type="ECO:0000313" key="2">
    <source>
        <dbReference type="EMBL" id="PSU45764.1"/>
    </source>
</evidence>
<evidence type="ECO:0000313" key="3">
    <source>
        <dbReference type="Proteomes" id="UP000240987"/>
    </source>
</evidence>
<name>A0A2T3JAF0_9GAMM</name>
<keyword evidence="3" id="KW-1185">Reference proteome</keyword>
<dbReference type="AlphaFoldDB" id="A0A2T3JAF0"/>
<feature type="chain" id="PRO_5015735585" description="Ig-like domain-containing protein" evidence="1">
    <location>
        <begin position="22"/>
        <end position="148"/>
    </location>
</feature>
<feature type="signal peptide" evidence="1">
    <location>
        <begin position="1"/>
        <end position="21"/>
    </location>
</feature>
<reference evidence="2 3" key="1">
    <citation type="submission" date="2018-01" db="EMBL/GenBank/DDBJ databases">
        <title>Whole genome sequencing of Histamine producing bacteria.</title>
        <authorList>
            <person name="Butler K."/>
        </authorList>
    </citation>
    <scope>NUCLEOTIDE SEQUENCE [LARGE SCALE GENOMIC DNA]</scope>
    <source>
        <strain evidence="2 3">JCM 12947</strain>
    </source>
</reference>
<protein>
    <recommendedName>
        <fullName evidence="4">Ig-like domain-containing protein</fullName>
    </recommendedName>
</protein>
<organism evidence="2 3">
    <name type="scientific">Photobacterium frigidiphilum</name>
    <dbReference type="NCBI Taxonomy" id="264736"/>
    <lineage>
        <taxon>Bacteria</taxon>
        <taxon>Pseudomonadati</taxon>
        <taxon>Pseudomonadota</taxon>
        <taxon>Gammaproteobacteria</taxon>
        <taxon>Vibrionales</taxon>
        <taxon>Vibrionaceae</taxon>
        <taxon>Photobacterium</taxon>
    </lineage>
</organism>
<evidence type="ECO:0000256" key="1">
    <source>
        <dbReference type="SAM" id="SignalP"/>
    </source>
</evidence>
<gene>
    <name evidence="2" type="ORF">C9J12_21225</name>
</gene>
<dbReference type="EMBL" id="PYMJ01000027">
    <property type="protein sequence ID" value="PSU45764.1"/>
    <property type="molecule type" value="Genomic_DNA"/>
</dbReference>